<evidence type="ECO:0000313" key="1">
    <source>
        <dbReference type="EMBL" id="GJN14938.1"/>
    </source>
</evidence>
<name>A0AAV5DVC4_ELECO</name>
<dbReference type="EMBL" id="BQKI01000071">
    <property type="protein sequence ID" value="GJN14938.1"/>
    <property type="molecule type" value="Genomic_DNA"/>
</dbReference>
<reference evidence="1" key="1">
    <citation type="journal article" date="2018" name="DNA Res.">
        <title>Multiple hybrid de novo genome assembly of finger millet, an orphan allotetraploid crop.</title>
        <authorList>
            <person name="Hatakeyama M."/>
            <person name="Aluri S."/>
            <person name="Balachadran M.T."/>
            <person name="Sivarajan S.R."/>
            <person name="Patrignani A."/>
            <person name="Gruter S."/>
            <person name="Poveda L."/>
            <person name="Shimizu-Inatsugi R."/>
            <person name="Baeten J."/>
            <person name="Francoijs K.J."/>
            <person name="Nataraja K.N."/>
            <person name="Reddy Y.A.N."/>
            <person name="Phadnis S."/>
            <person name="Ravikumar R.L."/>
            <person name="Schlapbach R."/>
            <person name="Sreeman S.M."/>
            <person name="Shimizu K.K."/>
        </authorList>
    </citation>
    <scope>NUCLEOTIDE SEQUENCE</scope>
</reference>
<proteinExistence type="predicted"/>
<reference evidence="1" key="2">
    <citation type="submission" date="2021-12" db="EMBL/GenBank/DDBJ databases">
        <title>Resequencing data analysis of finger millet.</title>
        <authorList>
            <person name="Hatakeyama M."/>
            <person name="Aluri S."/>
            <person name="Balachadran M.T."/>
            <person name="Sivarajan S.R."/>
            <person name="Poveda L."/>
            <person name="Shimizu-Inatsugi R."/>
            <person name="Schlapbach R."/>
            <person name="Sreeman S.M."/>
            <person name="Shimizu K.K."/>
        </authorList>
    </citation>
    <scope>NUCLEOTIDE SEQUENCE</scope>
</reference>
<protein>
    <submittedName>
        <fullName evidence="1">Uncharacterized protein</fullName>
    </submittedName>
</protein>
<gene>
    <name evidence="1" type="primary">gb01816</name>
    <name evidence="1" type="ORF">PR202_gb01816</name>
</gene>
<dbReference type="AlphaFoldDB" id="A0AAV5DVC4"/>
<accession>A0AAV5DVC4</accession>
<evidence type="ECO:0000313" key="2">
    <source>
        <dbReference type="Proteomes" id="UP001054889"/>
    </source>
</evidence>
<sequence length="59" mass="6322">MALTNFILTVVGCGRGGDAAAERRQAVGHHLPPQRAPHTQLARGGVCRRRQVRSLLPPA</sequence>
<keyword evidence="2" id="KW-1185">Reference proteome</keyword>
<comment type="caution">
    <text evidence="1">The sequence shown here is derived from an EMBL/GenBank/DDBJ whole genome shotgun (WGS) entry which is preliminary data.</text>
</comment>
<dbReference type="Proteomes" id="UP001054889">
    <property type="component" value="Unassembled WGS sequence"/>
</dbReference>
<organism evidence="1 2">
    <name type="scientific">Eleusine coracana subsp. coracana</name>
    <dbReference type="NCBI Taxonomy" id="191504"/>
    <lineage>
        <taxon>Eukaryota</taxon>
        <taxon>Viridiplantae</taxon>
        <taxon>Streptophyta</taxon>
        <taxon>Embryophyta</taxon>
        <taxon>Tracheophyta</taxon>
        <taxon>Spermatophyta</taxon>
        <taxon>Magnoliopsida</taxon>
        <taxon>Liliopsida</taxon>
        <taxon>Poales</taxon>
        <taxon>Poaceae</taxon>
        <taxon>PACMAD clade</taxon>
        <taxon>Chloridoideae</taxon>
        <taxon>Cynodonteae</taxon>
        <taxon>Eleusininae</taxon>
        <taxon>Eleusine</taxon>
    </lineage>
</organism>